<evidence type="ECO:0000256" key="2">
    <source>
        <dbReference type="ARBA" id="ARBA00022722"/>
    </source>
</evidence>
<dbReference type="Pfam" id="PF01934">
    <property type="entry name" value="HepT-like"/>
    <property type="match status" value="1"/>
</dbReference>
<dbReference type="Proteomes" id="UP000008721">
    <property type="component" value="Chromosome"/>
</dbReference>
<dbReference type="OrthoDB" id="5361675at2"/>
<keyword evidence="1" id="KW-1277">Toxin-antitoxin system</keyword>
<evidence type="ECO:0000313" key="4">
    <source>
        <dbReference type="EMBL" id="ADR34076.1"/>
    </source>
</evidence>
<dbReference type="EMBL" id="CP002355">
    <property type="protein sequence ID" value="ADR34076.1"/>
    <property type="molecule type" value="Genomic_DNA"/>
</dbReference>
<keyword evidence="3" id="KW-0378">Hydrolase</keyword>
<proteinExistence type="predicted"/>
<dbReference type="GO" id="GO:0016787">
    <property type="term" value="F:hydrolase activity"/>
    <property type="evidence" value="ECO:0007669"/>
    <property type="project" value="UniProtKB-KW"/>
</dbReference>
<evidence type="ECO:0000256" key="1">
    <source>
        <dbReference type="ARBA" id="ARBA00022649"/>
    </source>
</evidence>
<organism evidence="4 5">
    <name type="scientific">Sulfuricurvum kujiense (strain ATCC BAA-921 / DSM 16994 / JCM 11577 / YK-1)</name>
    <dbReference type="NCBI Taxonomy" id="709032"/>
    <lineage>
        <taxon>Bacteria</taxon>
        <taxon>Pseudomonadati</taxon>
        <taxon>Campylobacterota</taxon>
        <taxon>Epsilonproteobacteria</taxon>
        <taxon>Campylobacterales</taxon>
        <taxon>Sulfurimonadaceae</taxon>
        <taxon>Sulfuricurvum</taxon>
    </lineage>
</organism>
<dbReference type="GO" id="GO:0004540">
    <property type="term" value="F:RNA nuclease activity"/>
    <property type="evidence" value="ECO:0007669"/>
    <property type="project" value="InterPro"/>
</dbReference>
<evidence type="ECO:0000313" key="5">
    <source>
        <dbReference type="Proteomes" id="UP000008721"/>
    </source>
</evidence>
<dbReference type="eggNOG" id="COG2361">
    <property type="taxonomic scope" value="Bacteria"/>
</dbReference>
<name>E4TYT5_SULKY</name>
<dbReference type="InterPro" id="IPR008201">
    <property type="entry name" value="HepT-like"/>
</dbReference>
<evidence type="ECO:0000256" key="3">
    <source>
        <dbReference type="ARBA" id="ARBA00022801"/>
    </source>
</evidence>
<dbReference type="STRING" id="709032.Sulku_1414"/>
<dbReference type="KEGG" id="sku:Sulku_1414"/>
<keyword evidence="5" id="KW-1185">Reference proteome</keyword>
<sequence length="125" mass="14253">MSDLRDAERVQTIIEKINLILEIVDESDGIVAALSDTKLKRPAILMHLVAMAEQFEKLKNDAAFTILTHFDREDLKGSYDIRNFIAHDYEGINLPIIEMVIREKLPHIRLCAIEALKVTENQPAI</sequence>
<accession>E4TYT5</accession>
<dbReference type="AlphaFoldDB" id="E4TYT5"/>
<evidence type="ECO:0008006" key="6">
    <source>
        <dbReference type="Google" id="ProtNLM"/>
    </source>
</evidence>
<keyword evidence="2" id="KW-0540">Nuclease</keyword>
<reference evidence="4 5" key="1">
    <citation type="journal article" date="2012" name="Stand. Genomic Sci.">
        <title>Complete genome sequence of the sulfur compounds oxidizing chemolithoautotroph Sulfuricurvum kujiense type strain (YK-1(T)).</title>
        <authorList>
            <person name="Han C."/>
            <person name="Kotsyurbenko O."/>
            <person name="Chertkov O."/>
            <person name="Held B."/>
            <person name="Lapidus A."/>
            <person name="Nolan M."/>
            <person name="Lucas S."/>
            <person name="Hammon N."/>
            <person name="Deshpande S."/>
            <person name="Cheng J.F."/>
            <person name="Tapia R."/>
            <person name="Goodwin L.A."/>
            <person name="Pitluck S."/>
            <person name="Liolios K."/>
            <person name="Pagani I."/>
            <person name="Ivanova N."/>
            <person name="Mavromatis K."/>
            <person name="Mikhailova N."/>
            <person name="Pati A."/>
            <person name="Chen A."/>
            <person name="Palaniappan K."/>
            <person name="Land M."/>
            <person name="Hauser L."/>
            <person name="Chang Y.J."/>
            <person name="Jeffries C.D."/>
            <person name="Brambilla E.M."/>
            <person name="Rohde M."/>
            <person name="Spring S."/>
            <person name="Sikorski J."/>
            <person name="Goker M."/>
            <person name="Woyke T."/>
            <person name="Bristow J."/>
            <person name="Eisen J.A."/>
            <person name="Markowitz V."/>
            <person name="Hugenholtz P."/>
            <person name="Kyrpides N.C."/>
            <person name="Klenk H.P."/>
            <person name="Detter J.C."/>
        </authorList>
    </citation>
    <scope>NUCLEOTIDE SEQUENCE [LARGE SCALE GENOMIC DNA]</scope>
    <source>
        <strain evidence="5">ATCC BAA-921 / DSM 16994 / JCM 11577 / YK-1</strain>
    </source>
</reference>
<dbReference type="RefSeq" id="WP_013460273.1">
    <property type="nucleotide sequence ID" value="NC_014762.1"/>
</dbReference>
<protein>
    <recommendedName>
        <fullName evidence="6">DUF86 domain-containing protein</fullName>
    </recommendedName>
</protein>
<dbReference type="GO" id="GO:0110001">
    <property type="term" value="C:toxin-antitoxin complex"/>
    <property type="evidence" value="ECO:0007669"/>
    <property type="project" value="InterPro"/>
</dbReference>
<dbReference type="HOGENOM" id="CLU_150499_0_0_7"/>
<gene>
    <name evidence="4" type="ordered locus">Sulku_1414</name>
</gene>